<gene>
    <name evidence="2" type="ORF">CHARACLAT_024336</name>
</gene>
<protein>
    <submittedName>
        <fullName evidence="2">Uncharacterized protein</fullName>
    </submittedName>
</protein>
<name>A0ABU7E551_9TELE</name>
<sequence length="134" mass="15283">MLDGVYMDSGLPEDTDEIYRGPSSELLSSTKCGGKIRPTGIHQGRIPVRIQDIKDDEAPPTDTGQIIQMESMWRYCICNMTETKQQHGINKKTEDSRDTESQIQRFINEEFSVRGTSEDRIGREGWRTCGVSFY</sequence>
<accession>A0ABU7E551</accession>
<reference evidence="2 3" key="1">
    <citation type="submission" date="2021-06" db="EMBL/GenBank/DDBJ databases">
        <authorList>
            <person name="Palmer J.M."/>
        </authorList>
    </citation>
    <scope>NUCLEOTIDE SEQUENCE [LARGE SCALE GENOMIC DNA]</scope>
    <source>
        <strain evidence="2 3">CL_MEX2019</strain>
        <tissue evidence="2">Muscle</tissue>
    </source>
</reference>
<evidence type="ECO:0000313" key="3">
    <source>
        <dbReference type="Proteomes" id="UP001352852"/>
    </source>
</evidence>
<evidence type="ECO:0000256" key="1">
    <source>
        <dbReference type="SAM" id="MobiDB-lite"/>
    </source>
</evidence>
<keyword evidence="3" id="KW-1185">Reference proteome</keyword>
<comment type="caution">
    <text evidence="2">The sequence shown here is derived from an EMBL/GenBank/DDBJ whole genome shotgun (WGS) entry which is preliminary data.</text>
</comment>
<dbReference type="Proteomes" id="UP001352852">
    <property type="component" value="Unassembled WGS sequence"/>
</dbReference>
<evidence type="ECO:0000313" key="2">
    <source>
        <dbReference type="EMBL" id="MED6281699.1"/>
    </source>
</evidence>
<proteinExistence type="predicted"/>
<feature type="region of interest" description="Disordered" evidence="1">
    <location>
        <begin position="1"/>
        <end position="40"/>
    </location>
</feature>
<dbReference type="EMBL" id="JAHUTJ010043660">
    <property type="protein sequence ID" value="MED6281699.1"/>
    <property type="molecule type" value="Genomic_DNA"/>
</dbReference>
<organism evidence="2 3">
    <name type="scientific">Characodon lateralis</name>
    <dbReference type="NCBI Taxonomy" id="208331"/>
    <lineage>
        <taxon>Eukaryota</taxon>
        <taxon>Metazoa</taxon>
        <taxon>Chordata</taxon>
        <taxon>Craniata</taxon>
        <taxon>Vertebrata</taxon>
        <taxon>Euteleostomi</taxon>
        <taxon>Actinopterygii</taxon>
        <taxon>Neopterygii</taxon>
        <taxon>Teleostei</taxon>
        <taxon>Neoteleostei</taxon>
        <taxon>Acanthomorphata</taxon>
        <taxon>Ovalentaria</taxon>
        <taxon>Atherinomorphae</taxon>
        <taxon>Cyprinodontiformes</taxon>
        <taxon>Goodeidae</taxon>
        <taxon>Characodon</taxon>
    </lineage>
</organism>